<dbReference type="AlphaFoldDB" id="S7PXW5"/>
<evidence type="ECO:0000256" key="1">
    <source>
        <dbReference type="SAM" id="MobiDB-lite"/>
    </source>
</evidence>
<accession>S7PXW5</accession>
<reference evidence="2 3" key="1">
    <citation type="journal article" date="2012" name="Science">
        <title>The Paleozoic origin of enzymatic lignin decomposition reconstructed from 31 fungal genomes.</title>
        <authorList>
            <person name="Floudas D."/>
            <person name="Binder M."/>
            <person name="Riley R."/>
            <person name="Barry K."/>
            <person name="Blanchette R.A."/>
            <person name="Henrissat B."/>
            <person name="Martinez A.T."/>
            <person name="Otillar R."/>
            <person name="Spatafora J.W."/>
            <person name="Yadav J.S."/>
            <person name="Aerts A."/>
            <person name="Benoit I."/>
            <person name="Boyd A."/>
            <person name="Carlson A."/>
            <person name="Copeland A."/>
            <person name="Coutinho P.M."/>
            <person name="de Vries R.P."/>
            <person name="Ferreira P."/>
            <person name="Findley K."/>
            <person name="Foster B."/>
            <person name="Gaskell J."/>
            <person name="Glotzer D."/>
            <person name="Gorecki P."/>
            <person name="Heitman J."/>
            <person name="Hesse C."/>
            <person name="Hori C."/>
            <person name="Igarashi K."/>
            <person name="Jurgens J.A."/>
            <person name="Kallen N."/>
            <person name="Kersten P."/>
            <person name="Kohler A."/>
            <person name="Kuees U."/>
            <person name="Kumar T.K.A."/>
            <person name="Kuo A."/>
            <person name="LaButti K."/>
            <person name="Larrondo L.F."/>
            <person name="Lindquist E."/>
            <person name="Ling A."/>
            <person name="Lombard V."/>
            <person name="Lucas S."/>
            <person name="Lundell T."/>
            <person name="Martin R."/>
            <person name="McLaughlin D.J."/>
            <person name="Morgenstern I."/>
            <person name="Morin E."/>
            <person name="Murat C."/>
            <person name="Nagy L.G."/>
            <person name="Nolan M."/>
            <person name="Ohm R.A."/>
            <person name="Patyshakuliyeva A."/>
            <person name="Rokas A."/>
            <person name="Ruiz-Duenas F.J."/>
            <person name="Sabat G."/>
            <person name="Salamov A."/>
            <person name="Samejima M."/>
            <person name="Schmutz J."/>
            <person name="Slot J.C."/>
            <person name="St John F."/>
            <person name="Stenlid J."/>
            <person name="Sun H."/>
            <person name="Sun S."/>
            <person name="Syed K."/>
            <person name="Tsang A."/>
            <person name="Wiebenga A."/>
            <person name="Young D."/>
            <person name="Pisabarro A."/>
            <person name="Eastwood D.C."/>
            <person name="Martin F."/>
            <person name="Cullen D."/>
            <person name="Grigoriev I.V."/>
            <person name="Hibbett D.S."/>
        </authorList>
    </citation>
    <scope>NUCLEOTIDE SEQUENCE [LARGE SCALE GENOMIC DNA]</scope>
    <source>
        <strain evidence="2 3">ATCC 11539</strain>
    </source>
</reference>
<keyword evidence="3" id="KW-1185">Reference proteome</keyword>
<dbReference type="RefSeq" id="XP_007869368.1">
    <property type="nucleotide sequence ID" value="XM_007871177.1"/>
</dbReference>
<feature type="region of interest" description="Disordered" evidence="1">
    <location>
        <begin position="17"/>
        <end position="61"/>
    </location>
</feature>
<organism evidence="2 3">
    <name type="scientific">Gloeophyllum trabeum (strain ATCC 11539 / FP-39264 / Madison 617)</name>
    <name type="common">Brown rot fungus</name>
    <dbReference type="NCBI Taxonomy" id="670483"/>
    <lineage>
        <taxon>Eukaryota</taxon>
        <taxon>Fungi</taxon>
        <taxon>Dikarya</taxon>
        <taxon>Basidiomycota</taxon>
        <taxon>Agaricomycotina</taxon>
        <taxon>Agaricomycetes</taxon>
        <taxon>Gloeophyllales</taxon>
        <taxon>Gloeophyllaceae</taxon>
        <taxon>Gloeophyllum</taxon>
    </lineage>
</organism>
<dbReference type="EMBL" id="KB469308">
    <property type="protein sequence ID" value="EPQ52187.1"/>
    <property type="molecule type" value="Genomic_DNA"/>
</dbReference>
<dbReference type="Proteomes" id="UP000030669">
    <property type="component" value="Unassembled WGS sequence"/>
</dbReference>
<dbReference type="HOGENOM" id="CLU_2922813_0_0_1"/>
<evidence type="ECO:0000313" key="3">
    <source>
        <dbReference type="Proteomes" id="UP000030669"/>
    </source>
</evidence>
<proteinExistence type="predicted"/>
<dbReference type="GeneID" id="19299510"/>
<gene>
    <name evidence="2" type="ORF">GLOTRDRAFT_112196</name>
</gene>
<sequence>MLALRAQSVYAPHLAGGCSASRSEVEASDVVASGDPMSGRHKKLSSPSSALSILHNETRPL</sequence>
<protein>
    <submittedName>
        <fullName evidence="2">Uncharacterized protein</fullName>
    </submittedName>
</protein>
<dbReference type="PROSITE" id="PS51257">
    <property type="entry name" value="PROKAR_LIPOPROTEIN"/>
    <property type="match status" value="1"/>
</dbReference>
<evidence type="ECO:0000313" key="2">
    <source>
        <dbReference type="EMBL" id="EPQ52187.1"/>
    </source>
</evidence>
<name>S7PXW5_GLOTA</name>
<dbReference type="KEGG" id="gtr:GLOTRDRAFT_112196"/>